<name>A0AA36J6D0_9DINO</name>
<dbReference type="Gene3D" id="1.25.40.20">
    <property type="entry name" value="Ankyrin repeat-containing domain"/>
    <property type="match status" value="1"/>
</dbReference>
<evidence type="ECO:0000313" key="2">
    <source>
        <dbReference type="Proteomes" id="UP001178507"/>
    </source>
</evidence>
<dbReference type="AlphaFoldDB" id="A0AA36J6D0"/>
<comment type="caution">
    <text evidence="1">The sequence shown here is derived from an EMBL/GenBank/DDBJ whole genome shotgun (WGS) entry which is preliminary data.</text>
</comment>
<gene>
    <name evidence="1" type="ORF">EVOR1521_LOCUS23464</name>
</gene>
<keyword evidence="2" id="KW-1185">Reference proteome</keyword>
<dbReference type="SUPFAM" id="SSF48403">
    <property type="entry name" value="Ankyrin repeat"/>
    <property type="match status" value="1"/>
</dbReference>
<proteinExistence type="predicted"/>
<accession>A0AA36J6D0</accession>
<reference evidence="1" key="1">
    <citation type="submission" date="2023-08" db="EMBL/GenBank/DDBJ databases">
        <authorList>
            <person name="Chen Y."/>
            <person name="Shah S."/>
            <person name="Dougan E. K."/>
            <person name="Thang M."/>
            <person name="Chan C."/>
        </authorList>
    </citation>
    <scope>NUCLEOTIDE SEQUENCE</scope>
</reference>
<sequence length="642" mass="68305">MLAAQLFERASSRRGGPADLDCVLGKLYAPSEEQAVADAELSRLPAPLHPPQPSDFEGLLQRGEGLFDVPLTSKDEIAILGSREGRLALVAFLQGIPARVLAVERDVALQSRALLALRRLRDFLNSFGGGYADQNEQCRDLAAKGECAGNSKYMAANCSRSCYNRTQPTSLHWNGIEVRMDAANLSEAKLVILEDAPRGPDQRDMAAWGQLSELAVGTAVWSPQPLPSAAGLAPLRRIPACHVYLRVPRAPEALSPKWPLTVEEASRLYQAAQEELQQLGALKLSGAVLSEGRFSQAAEKRYGARGSAGERLARAFGAPSAKLGSAPDWCRCRPRADTFEVGALSLLGMFLVAVPGEDCALPPCSAADQLLALATAQLRRQLLAGNAQSPDLPPQVLRDLGCLRLSDQRTLLHAALTRKDLQLARAALRAQGAGGLFCRDGAGRSALHFAAALEAPEAPAAAEAEEANNSGALQRRVTASEATEWVLQQMRANAPEMLTAVDFFGRTALFTARSGAALRALLAAPELKAKAAAQDAAGRGLLWHAAALGRTEIVEELLCTKREKGKPAKPKLDWPPASAWKEFASSPLVAAAQQLAKPLCDKAPQEAAKTLELLMSCGGFNQTGLNGSTLEVAKQLCAQRGA</sequence>
<protein>
    <submittedName>
        <fullName evidence="1">Uncharacterized protein</fullName>
    </submittedName>
</protein>
<organism evidence="1 2">
    <name type="scientific">Effrenium voratum</name>
    <dbReference type="NCBI Taxonomy" id="2562239"/>
    <lineage>
        <taxon>Eukaryota</taxon>
        <taxon>Sar</taxon>
        <taxon>Alveolata</taxon>
        <taxon>Dinophyceae</taxon>
        <taxon>Suessiales</taxon>
        <taxon>Symbiodiniaceae</taxon>
        <taxon>Effrenium</taxon>
    </lineage>
</organism>
<dbReference type="EMBL" id="CAUJNA010003357">
    <property type="protein sequence ID" value="CAJ1400031.1"/>
    <property type="molecule type" value="Genomic_DNA"/>
</dbReference>
<dbReference type="InterPro" id="IPR036770">
    <property type="entry name" value="Ankyrin_rpt-contain_sf"/>
</dbReference>
<dbReference type="Proteomes" id="UP001178507">
    <property type="component" value="Unassembled WGS sequence"/>
</dbReference>
<evidence type="ECO:0000313" key="1">
    <source>
        <dbReference type="EMBL" id="CAJ1400031.1"/>
    </source>
</evidence>